<dbReference type="AlphaFoldDB" id="A0A9N8ELI9"/>
<comment type="similarity">
    <text evidence="4">Belongs to the complex I NDUFS5 subunit family.</text>
</comment>
<dbReference type="Pfam" id="PF10200">
    <property type="entry name" value="Ndufs5"/>
    <property type="match status" value="1"/>
</dbReference>
<evidence type="ECO:0000256" key="15">
    <source>
        <dbReference type="ARBA" id="ARBA00032739"/>
    </source>
</evidence>
<evidence type="ECO:0000256" key="17">
    <source>
        <dbReference type="SAM" id="Coils"/>
    </source>
</evidence>
<proteinExistence type="inferred from homology"/>
<gene>
    <name evidence="19" type="ORF">SEMRO_1167_G248380.1</name>
    <name evidence="18" type="ORF">SEMRO_42_G025770.1</name>
</gene>
<evidence type="ECO:0000256" key="12">
    <source>
        <dbReference type="ARBA" id="ARBA00023136"/>
    </source>
</evidence>
<comment type="subcellular location">
    <subcellularLocation>
        <location evidence="3">Mitochondrion inner membrane</location>
        <topology evidence="3">Peripheral membrane protein</topology>
    </subcellularLocation>
    <subcellularLocation>
        <location evidence="2">Mitochondrion intermembrane space</location>
    </subcellularLocation>
</comment>
<keyword evidence="12" id="KW-0472">Membrane</keyword>
<dbReference type="PANTHER" id="PTHR15224">
    <property type="entry name" value="NADH DEHYDROGENASE [UBIQUINONE] IRON-SULFUR PROTEIN 5"/>
    <property type="match status" value="1"/>
</dbReference>
<comment type="subunit">
    <text evidence="5">Mammalian complex I is composed of 45 different subunits. This is a component of the iron-sulfur (IP) fragment of the enzyme.</text>
</comment>
<dbReference type="EMBL" id="CAICTM010000042">
    <property type="protein sequence ID" value="CAB9498650.1"/>
    <property type="molecule type" value="Genomic_DNA"/>
</dbReference>
<accession>A0A9N8ELI9</accession>
<comment type="function">
    <text evidence="1">Accessory subunit of the mitochondrial membrane respiratory chain NADH dehydrogenase (Complex I), that is believed not to be involved in catalysis. Complex I functions in the transfer of electrons from NADH to the respiratory chain. The immediate electron acceptor for the enzyme is believed to be ubiquinone.</text>
</comment>
<evidence type="ECO:0000256" key="5">
    <source>
        <dbReference type="ARBA" id="ARBA00011261"/>
    </source>
</evidence>
<protein>
    <recommendedName>
        <fullName evidence="6">NADH dehydrogenase [ubiquinone] iron-sulfur protein 5</fullName>
    </recommendedName>
    <alternativeName>
        <fullName evidence="14">Complex I-15 kDa</fullName>
    </alternativeName>
    <alternativeName>
        <fullName evidence="15">NADH-ubiquinone oxidoreductase 15 kDa subunit</fullName>
    </alternativeName>
</protein>
<keyword evidence="20" id="KW-1185">Reference proteome</keyword>
<evidence type="ECO:0000256" key="9">
    <source>
        <dbReference type="ARBA" id="ARBA00022792"/>
    </source>
</evidence>
<comment type="caution">
    <text evidence="19">The sequence shown here is derived from an EMBL/GenBank/DDBJ whole genome shotgun (WGS) entry which is preliminary data.</text>
</comment>
<evidence type="ECO:0000313" key="19">
    <source>
        <dbReference type="EMBL" id="CAB9521134.1"/>
    </source>
</evidence>
<organism evidence="19 20">
    <name type="scientific">Seminavis robusta</name>
    <dbReference type="NCBI Taxonomy" id="568900"/>
    <lineage>
        <taxon>Eukaryota</taxon>
        <taxon>Sar</taxon>
        <taxon>Stramenopiles</taxon>
        <taxon>Ochrophyta</taxon>
        <taxon>Bacillariophyta</taxon>
        <taxon>Bacillariophyceae</taxon>
        <taxon>Bacillariophycidae</taxon>
        <taxon>Naviculales</taxon>
        <taxon>Naviculaceae</taxon>
        <taxon>Seminavis</taxon>
    </lineage>
</organism>
<evidence type="ECO:0000313" key="18">
    <source>
        <dbReference type="EMBL" id="CAB9498650.1"/>
    </source>
</evidence>
<evidence type="ECO:0000256" key="8">
    <source>
        <dbReference type="ARBA" id="ARBA00022660"/>
    </source>
</evidence>
<evidence type="ECO:0000256" key="14">
    <source>
        <dbReference type="ARBA" id="ARBA00031222"/>
    </source>
</evidence>
<keyword evidence="11" id="KW-0496">Mitochondrion</keyword>
<dbReference type="PROSITE" id="PS51808">
    <property type="entry name" value="CHCH"/>
    <property type="match status" value="1"/>
</dbReference>
<sequence length="89" mass="10326">MASGYGIRGGIGRCYPFYADFKKCMSQRDEKSHPMLCFAEREDYFECLHGRKEHKMIADIQAQERVMAKQGRRYADQEKELQKLAAKGS</sequence>
<dbReference type="PANTHER" id="PTHR15224:SF1">
    <property type="entry name" value="NADH DEHYDROGENASE [UBIQUINONE] IRON-SULFUR PROTEIN 5"/>
    <property type="match status" value="1"/>
</dbReference>
<evidence type="ECO:0000256" key="7">
    <source>
        <dbReference type="ARBA" id="ARBA00022448"/>
    </source>
</evidence>
<keyword evidence="10" id="KW-0249">Electron transport</keyword>
<feature type="disulfide bond" evidence="16">
    <location>
        <begin position="24"/>
        <end position="37"/>
    </location>
</feature>
<evidence type="ECO:0000256" key="3">
    <source>
        <dbReference type="ARBA" id="ARBA00004637"/>
    </source>
</evidence>
<dbReference type="InterPro" id="IPR019342">
    <property type="entry name" value="NADH_UbQ_OxRdtase_FeS-su5"/>
</dbReference>
<evidence type="ECO:0000256" key="11">
    <source>
        <dbReference type="ARBA" id="ARBA00023128"/>
    </source>
</evidence>
<evidence type="ECO:0000256" key="13">
    <source>
        <dbReference type="ARBA" id="ARBA00023157"/>
    </source>
</evidence>
<evidence type="ECO:0000256" key="6">
    <source>
        <dbReference type="ARBA" id="ARBA00013482"/>
    </source>
</evidence>
<dbReference type="GO" id="GO:0032981">
    <property type="term" value="P:mitochondrial respiratory chain complex I assembly"/>
    <property type="evidence" value="ECO:0007669"/>
    <property type="project" value="TreeGrafter"/>
</dbReference>
<keyword evidence="8" id="KW-0679">Respiratory chain</keyword>
<dbReference type="GO" id="GO:0005758">
    <property type="term" value="C:mitochondrial intermembrane space"/>
    <property type="evidence" value="ECO:0007669"/>
    <property type="project" value="UniProtKB-SubCell"/>
</dbReference>
<keyword evidence="9" id="KW-0999">Mitochondrion inner membrane</keyword>
<feature type="disulfide bond" evidence="16">
    <location>
        <begin position="14"/>
        <end position="47"/>
    </location>
</feature>
<evidence type="ECO:0000256" key="1">
    <source>
        <dbReference type="ARBA" id="ARBA00003195"/>
    </source>
</evidence>
<keyword evidence="13 16" id="KW-1015">Disulfide bond</keyword>
<evidence type="ECO:0000256" key="4">
    <source>
        <dbReference type="ARBA" id="ARBA00007372"/>
    </source>
</evidence>
<evidence type="ECO:0000313" key="20">
    <source>
        <dbReference type="Proteomes" id="UP001153069"/>
    </source>
</evidence>
<name>A0A9N8ELI9_9STRA</name>
<dbReference type="Proteomes" id="UP001153069">
    <property type="component" value="Unassembled WGS sequence"/>
</dbReference>
<feature type="coiled-coil region" evidence="17">
    <location>
        <begin position="60"/>
        <end position="87"/>
    </location>
</feature>
<dbReference type="EMBL" id="CAICTM010001165">
    <property type="protein sequence ID" value="CAB9521134.1"/>
    <property type="molecule type" value="Genomic_DNA"/>
</dbReference>
<keyword evidence="17" id="KW-0175">Coiled coil</keyword>
<evidence type="ECO:0000256" key="10">
    <source>
        <dbReference type="ARBA" id="ARBA00022982"/>
    </source>
</evidence>
<reference evidence="19" key="1">
    <citation type="submission" date="2020-06" db="EMBL/GenBank/DDBJ databases">
        <authorList>
            <consortium name="Plant Systems Biology data submission"/>
        </authorList>
    </citation>
    <scope>NUCLEOTIDE SEQUENCE</scope>
    <source>
        <strain evidence="19">D6</strain>
    </source>
</reference>
<dbReference type="OrthoDB" id="9992197at2759"/>
<evidence type="ECO:0000256" key="2">
    <source>
        <dbReference type="ARBA" id="ARBA00004569"/>
    </source>
</evidence>
<dbReference type="GO" id="GO:0005743">
    <property type="term" value="C:mitochondrial inner membrane"/>
    <property type="evidence" value="ECO:0007669"/>
    <property type="project" value="UniProtKB-SubCell"/>
</dbReference>
<keyword evidence="7" id="KW-0813">Transport</keyword>
<evidence type="ECO:0000256" key="16">
    <source>
        <dbReference type="PIRSR" id="PIRSR619342-50"/>
    </source>
</evidence>